<keyword evidence="2" id="KW-1185">Reference proteome</keyword>
<name>A0ABC8RPY5_9AQUA</name>
<proteinExistence type="predicted"/>
<reference evidence="1 2" key="1">
    <citation type="submission" date="2024-02" db="EMBL/GenBank/DDBJ databases">
        <authorList>
            <person name="Vignale AGUSTIN F."/>
            <person name="Sosa J E."/>
            <person name="Modenutti C."/>
        </authorList>
    </citation>
    <scope>NUCLEOTIDE SEQUENCE [LARGE SCALE GENOMIC DNA]</scope>
</reference>
<accession>A0ABC8RPY5</accession>
<gene>
    <name evidence="1" type="ORF">ILEXP_LOCUS14651</name>
</gene>
<comment type="caution">
    <text evidence="1">The sequence shown here is derived from an EMBL/GenBank/DDBJ whole genome shotgun (WGS) entry which is preliminary data.</text>
</comment>
<dbReference type="Proteomes" id="UP001642360">
    <property type="component" value="Unassembled WGS sequence"/>
</dbReference>
<sequence>MLQSTVHRSSPAQTLIQWHKPFIFGEITAPFLLHQRSVIPKREKSFRVRHVSSTIKAVAGSTEKSTTVKVVVTVLATAGGLLSNLGLTRGLDDISDLFGRSLLLELVAAELDPSKCSSTR</sequence>
<dbReference type="EMBL" id="CAUOFW020001613">
    <property type="protein sequence ID" value="CAK9146783.1"/>
    <property type="molecule type" value="Genomic_DNA"/>
</dbReference>
<organism evidence="1 2">
    <name type="scientific">Ilex paraguariensis</name>
    <name type="common">yerba mate</name>
    <dbReference type="NCBI Taxonomy" id="185542"/>
    <lineage>
        <taxon>Eukaryota</taxon>
        <taxon>Viridiplantae</taxon>
        <taxon>Streptophyta</taxon>
        <taxon>Embryophyta</taxon>
        <taxon>Tracheophyta</taxon>
        <taxon>Spermatophyta</taxon>
        <taxon>Magnoliopsida</taxon>
        <taxon>eudicotyledons</taxon>
        <taxon>Gunneridae</taxon>
        <taxon>Pentapetalae</taxon>
        <taxon>asterids</taxon>
        <taxon>campanulids</taxon>
        <taxon>Aquifoliales</taxon>
        <taxon>Aquifoliaceae</taxon>
        <taxon>Ilex</taxon>
    </lineage>
</organism>
<dbReference type="AlphaFoldDB" id="A0ABC8RPY5"/>
<protein>
    <submittedName>
        <fullName evidence="1">Uncharacterized protein</fullName>
    </submittedName>
</protein>
<evidence type="ECO:0000313" key="2">
    <source>
        <dbReference type="Proteomes" id="UP001642360"/>
    </source>
</evidence>
<evidence type="ECO:0000313" key="1">
    <source>
        <dbReference type="EMBL" id="CAK9146783.1"/>
    </source>
</evidence>